<keyword evidence="1" id="KW-0732">Signal</keyword>
<protein>
    <recommendedName>
        <fullName evidence="4">DUF3313 domain-containing protein</fullName>
    </recommendedName>
</protein>
<sequence>MKPFFKLACALMASALLANIGHAGDKPENLVLLPSEAFHPSPDHAGQVLYLQPGVDLKRYHGILIEPLIFLGRQADGQWQATAADEHNRLDACYRNSLARALCLEGLPVADTAGPGIARLRVAVGDMLRELAGPDARQPLQASLNLARFADDIDPYLAQVSTIGQLEDSESGLLLAGGVNLLGKEFNPDDAQPSNAEWLQQRVDLWSRHHARQMAQHLAAATPFGE</sequence>
<feature type="chain" id="PRO_5012845410" description="DUF3313 domain-containing protein" evidence="1">
    <location>
        <begin position="24"/>
        <end position="226"/>
    </location>
</feature>
<evidence type="ECO:0008006" key="4">
    <source>
        <dbReference type="Google" id="ProtNLM"/>
    </source>
</evidence>
<comment type="caution">
    <text evidence="2">The sequence shown here is derived from an EMBL/GenBank/DDBJ whole genome shotgun (WGS) entry which is preliminary data.</text>
</comment>
<name>A0A1W0CZE3_9NEIS</name>
<dbReference type="EMBL" id="MUKV01000011">
    <property type="protein sequence ID" value="OQS40104.1"/>
    <property type="molecule type" value="Genomic_DNA"/>
</dbReference>
<proteinExistence type="predicted"/>
<evidence type="ECO:0000256" key="1">
    <source>
        <dbReference type="SAM" id="SignalP"/>
    </source>
</evidence>
<dbReference type="InterPro" id="IPR021747">
    <property type="entry name" value="DUF3313"/>
</dbReference>
<dbReference type="AlphaFoldDB" id="A0A1W0CZE3"/>
<dbReference type="Proteomes" id="UP000192721">
    <property type="component" value="Unassembled WGS sequence"/>
</dbReference>
<evidence type="ECO:0000313" key="3">
    <source>
        <dbReference type="Proteomes" id="UP000192721"/>
    </source>
</evidence>
<dbReference type="RefSeq" id="WP_081555459.1">
    <property type="nucleotide sequence ID" value="NZ_MUKV01000011.1"/>
</dbReference>
<accession>A0A1W0CZE3</accession>
<reference evidence="2 3" key="1">
    <citation type="submission" date="2017-02" db="EMBL/GenBank/DDBJ databases">
        <title>Chromobacterium haemolyticum H5244.</title>
        <authorList>
            <person name="Gulvik C.A."/>
        </authorList>
    </citation>
    <scope>NUCLEOTIDE SEQUENCE [LARGE SCALE GENOMIC DNA]</scope>
    <source>
        <strain evidence="2 3">H5244</strain>
    </source>
</reference>
<evidence type="ECO:0000313" key="2">
    <source>
        <dbReference type="EMBL" id="OQS40104.1"/>
    </source>
</evidence>
<organism evidence="2 3">
    <name type="scientific">Chromobacterium haemolyticum</name>
    <dbReference type="NCBI Taxonomy" id="394935"/>
    <lineage>
        <taxon>Bacteria</taxon>
        <taxon>Pseudomonadati</taxon>
        <taxon>Pseudomonadota</taxon>
        <taxon>Betaproteobacteria</taxon>
        <taxon>Neisseriales</taxon>
        <taxon>Chromobacteriaceae</taxon>
        <taxon>Chromobacterium</taxon>
    </lineage>
</organism>
<dbReference type="Pfam" id="PF11769">
    <property type="entry name" value="DUF3313"/>
    <property type="match status" value="1"/>
</dbReference>
<feature type="signal peptide" evidence="1">
    <location>
        <begin position="1"/>
        <end position="23"/>
    </location>
</feature>
<gene>
    <name evidence="2" type="ORF">B0T45_10615</name>
</gene>